<dbReference type="Proteomes" id="UP000571857">
    <property type="component" value="Unassembled WGS sequence"/>
</dbReference>
<dbReference type="InterPro" id="IPR004341">
    <property type="entry name" value="CAT_RNA-bd_dom"/>
</dbReference>
<accession>A0A2K3QW96</accession>
<evidence type="ECO:0000259" key="4">
    <source>
        <dbReference type="PROSITE" id="PS51372"/>
    </source>
</evidence>
<dbReference type="InterPro" id="IPR011608">
    <property type="entry name" value="PRD"/>
</dbReference>
<dbReference type="Pfam" id="PF03123">
    <property type="entry name" value="CAT_RBD"/>
    <property type="match status" value="1"/>
</dbReference>
<dbReference type="InterPro" id="IPR050661">
    <property type="entry name" value="BglG_antiterminators"/>
</dbReference>
<dbReference type="PANTHER" id="PTHR30185">
    <property type="entry name" value="CRYPTIC BETA-GLUCOSIDE BGL OPERON ANTITERMINATOR"/>
    <property type="match status" value="1"/>
</dbReference>
<evidence type="ECO:0000313" key="10">
    <source>
        <dbReference type="Proteomes" id="UP001241571"/>
    </source>
</evidence>
<reference evidence="5 9" key="2">
    <citation type="submission" date="2020-06" db="EMBL/GenBank/DDBJ databases">
        <title>Crossreactivity between MHC class I-restricted antigens from cancer cells and an enterococcal bacteriophage.</title>
        <authorList>
            <person name="Fluckiger A."/>
            <person name="Daillere R."/>
            <person name="Sassi M."/>
            <person name="Cattoir V."/>
            <person name="Kroemer G."/>
            <person name="Zitvogel L."/>
        </authorList>
    </citation>
    <scope>NUCLEOTIDE SEQUENCE [LARGE SCALE GENOMIC DNA]</scope>
    <source>
        <strain evidence="5 9">EG4</strain>
    </source>
</reference>
<reference evidence="6 10" key="3">
    <citation type="submission" date="2023-06" db="EMBL/GenBank/DDBJ databases">
        <title>Acute promotion of culturable opportunistic pathogens and persistent increase of antibiotic resistance following antibiotic exposure in mouse gut microbiota.</title>
        <authorList>
            <person name="Li L."/>
            <person name="Wang B."/>
            <person name="Sun Y."/>
            <person name="Wang M."/>
            <person name="Xu H."/>
        </authorList>
    </citation>
    <scope>NUCLEOTIDE SEQUENCE [LARGE SCALE GENOMIC DNA]</scope>
    <source>
        <strain evidence="6 10">CRI2_2</strain>
    </source>
</reference>
<dbReference type="SMART" id="SM01061">
    <property type="entry name" value="CAT_RBD"/>
    <property type="match status" value="1"/>
</dbReference>
<keyword evidence="3" id="KW-0804">Transcription</keyword>
<keyword evidence="1" id="KW-0677">Repeat</keyword>
<feature type="domain" description="PRD" evidence="4">
    <location>
        <begin position="168"/>
        <end position="283"/>
    </location>
</feature>
<dbReference type="PANTHER" id="PTHR30185:SF18">
    <property type="entry name" value="TRANSCRIPTIONAL REGULATOR MTLR"/>
    <property type="match status" value="1"/>
</dbReference>
<dbReference type="EMBL" id="JASUBT010000003">
    <property type="protein sequence ID" value="MDL4935200.1"/>
    <property type="molecule type" value="Genomic_DNA"/>
</dbReference>
<dbReference type="PROSITE" id="PS51372">
    <property type="entry name" value="PRD_2"/>
    <property type="match status" value="2"/>
</dbReference>
<reference evidence="7 8" key="1">
    <citation type="submission" date="2020-03" db="EMBL/GenBank/DDBJ databases">
        <title>Characterization of ganglioside-mimicking enterococci.</title>
        <authorList>
            <person name="Patry R.T."/>
            <person name="Nothaft H."/>
            <person name="Bridger R."/>
            <person name="Shajahan A."/>
            <person name="Huynh S."/>
            <person name="Sanchez S."/>
            <person name="Azadi P."/>
            <person name="Cooper K."/>
            <person name="Miller W.G."/>
            <person name="Parker C.T."/>
            <person name="Wells L."/>
            <person name="Szymanski C.M."/>
        </authorList>
    </citation>
    <scope>NUCLEOTIDE SEQUENCE [LARGE SCALE GENOMIC DNA]</scope>
    <source>
        <strain evidence="7 8">EGM181</strain>
    </source>
</reference>
<evidence type="ECO:0000313" key="9">
    <source>
        <dbReference type="Proteomes" id="UP000571857"/>
    </source>
</evidence>
<dbReference type="Gene3D" id="1.10.1790.10">
    <property type="entry name" value="PRD domain"/>
    <property type="match status" value="2"/>
</dbReference>
<dbReference type="GO" id="GO:0003723">
    <property type="term" value="F:RNA binding"/>
    <property type="evidence" value="ECO:0007669"/>
    <property type="project" value="InterPro"/>
</dbReference>
<gene>
    <name evidence="7" type="ORF">EGM181_17410</name>
    <name evidence="5" type="ORF">HWH42_06435</name>
    <name evidence="6" type="ORF">QRX88_05640</name>
</gene>
<sequence length="285" mass="33020">MKVLQSLNQNALLVRYEGSECIVVGKGIGFGKKKGDPVNEALVSKVYQMAPERTDLLNLLGDIDEESIQMAEEVTEHAQMELGKAFTGNFILSLASHIQFLEEKYAGQIEIFQPFHYELKYLYPKEHQVAEWSVNYLNKSYQLNLPEAEVSFFTLHFVNALIDQGEMSNVVELSDILNEIAELVEQELGHPLKRESIDFSRFIIHLRYFVIRNLNSSQRKNEINDKEFQQLYTLALSLYPFENQILYKIKTMLQEDHQMNFGNSEDFYLLLHLVRIVSEEGGKEK</sequence>
<evidence type="ECO:0000313" key="7">
    <source>
        <dbReference type="EMBL" id="QOG28920.1"/>
    </source>
</evidence>
<dbReference type="RefSeq" id="WP_081131167.1">
    <property type="nucleotide sequence ID" value="NZ_BSYC01000001.1"/>
</dbReference>
<evidence type="ECO:0000313" key="8">
    <source>
        <dbReference type="Proteomes" id="UP000516696"/>
    </source>
</evidence>
<dbReference type="InterPro" id="IPR036634">
    <property type="entry name" value="PRD_sf"/>
</dbReference>
<dbReference type="Gene3D" id="2.30.24.10">
    <property type="entry name" value="CAT RNA-binding domain"/>
    <property type="match status" value="1"/>
</dbReference>
<dbReference type="Proteomes" id="UP001241571">
    <property type="component" value="Unassembled WGS sequence"/>
</dbReference>
<protein>
    <submittedName>
        <fullName evidence="6">PRD domain-containing protein</fullName>
    </submittedName>
</protein>
<dbReference type="EMBL" id="JABXJK010000029">
    <property type="protein sequence ID" value="MBA0972221.1"/>
    <property type="molecule type" value="Genomic_DNA"/>
</dbReference>
<dbReference type="GO" id="GO:0006355">
    <property type="term" value="P:regulation of DNA-templated transcription"/>
    <property type="evidence" value="ECO:0007669"/>
    <property type="project" value="InterPro"/>
</dbReference>
<evidence type="ECO:0000256" key="2">
    <source>
        <dbReference type="ARBA" id="ARBA00023015"/>
    </source>
</evidence>
<dbReference type="EMBL" id="CP050485">
    <property type="protein sequence ID" value="QOG28920.1"/>
    <property type="molecule type" value="Genomic_DNA"/>
</dbReference>
<dbReference type="AlphaFoldDB" id="A0A2K3QW96"/>
<dbReference type="InterPro" id="IPR036650">
    <property type="entry name" value="CAT_RNA-bd_dom_sf"/>
</dbReference>
<name>A0A2K3QW96_ENTGA</name>
<keyword evidence="2" id="KW-0805">Transcription regulation</keyword>
<proteinExistence type="predicted"/>
<evidence type="ECO:0000313" key="6">
    <source>
        <dbReference type="EMBL" id="MDL4935200.1"/>
    </source>
</evidence>
<dbReference type="SUPFAM" id="SSF50151">
    <property type="entry name" value="SacY-like RNA-binding domain"/>
    <property type="match status" value="1"/>
</dbReference>
<organism evidence="6 10">
    <name type="scientific">Enterococcus gallinarum</name>
    <dbReference type="NCBI Taxonomy" id="1353"/>
    <lineage>
        <taxon>Bacteria</taxon>
        <taxon>Bacillati</taxon>
        <taxon>Bacillota</taxon>
        <taxon>Bacilli</taxon>
        <taxon>Lactobacillales</taxon>
        <taxon>Enterococcaceae</taxon>
        <taxon>Enterococcus</taxon>
    </lineage>
</organism>
<evidence type="ECO:0000256" key="1">
    <source>
        <dbReference type="ARBA" id="ARBA00022737"/>
    </source>
</evidence>
<evidence type="ECO:0000256" key="3">
    <source>
        <dbReference type="ARBA" id="ARBA00023163"/>
    </source>
</evidence>
<dbReference type="Pfam" id="PF00874">
    <property type="entry name" value="PRD"/>
    <property type="match status" value="2"/>
</dbReference>
<feature type="domain" description="PRD" evidence="4">
    <location>
        <begin position="62"/>
        <end position="167"/>
    </location>
</feature>
<dbReference type="SUPFAM" id="SSF63520">
    <property type="entry name" value="PTS-regulatory domain, PRD"/>
    <property type="match status" value="2"/>
</dbReference>
<evidence type="ECO:0000313" key="5">
    <source>
        <dbReference type="EMBL" id="MBA0972221.1"/>
    </source>
</evidence>
<dbReference type="Proteomes" id="UP000516696">
    <property type="component" value="Chromosome"/>
</dbReference>